<keyword evidence="4 6" id="KW-1133">Transmembrane helix</keyword>
<keyword evidence="9" id="KW-1185">Reference proteome</keyword>
<dbReference type="PANTHER" id="PTHR34697:SF2">
    <property type="entry name" value="PHOSPHATIDYLGLYCEROL LYSYLTRANSFERASE"/>
    <property type="match status" value="1"/>
</dbReference>
<evidence type="ECO:0000256" key="5">
    <source>
        <dbReference type="ARBA" id="ARBA00023136"/>
    </source>
</evidence>
<dbReference type="InterPro" id="IPR035952">
    <property type="entry name" value="Rhomboid-like_sf"/>
</dbReference>
<feature type="transmembrane region" description="Helical" evidence="6">
    <location>
        <begin position="277"/>
        <end position="303"/>
    </location>
</feature>
<comment type="caution">
    <text evidence="8">The sequence shown here is derived from an EMBL/GenBank/DDBJ whole genome shotgun (WGS) entry which is preliminary data.</text>
</comment>
<feature type="transmembrane region" description="Helical" evidence="6">
    <location>
        <begin position="20"/>
        <end position="41"/>
    </location>
</feature>
<dbReference type="PANTHER" id="PTHR34697">
    <property type="entry name" value="PHOSPHATIDYLGLYCEROL LYSYLTRANSFERASE"/>
    <property type="match status" value="1"/>
</dbReference>
<dbReference type="InterPro" id="IPR051211">
    <property type="entry name" value="PG_lysyltransferase"/>
</dbReference>
<keyword evidence="3 6" id="KW-0812">Transmembrane</keyword>
<evidence type="ECO:0000259" key="7">
    <source>
        <dbReference type="Pfam" id="PF09924"/>
    </source>
</evidence>
<proteinExistence type="predicted"/>
<name>A0ABU0PB10_9MICO</name>
<comment type="subcellular location">
    <subcellularLocation>
        <location evidence="1">Cell membrane</location>
        <topology evidence="1">Multi-pass membrane protein</topology>
    </subcellularLocation>
</comment>
<feature type="transmembrane region" description="Helical" evidence="6">
    <location>
        <begin position="142"/>
        <end position="160"/>
    </location>
</feature>
<evidence type="ECO:0000313" key="9">
    <source>
        <dbReference type="Proteomes" id="UP001239085"/>
    </source>
</evidence>
<keyword evidence="2" id="KW-1003">Cell membrane</keyword>
<evidence type="ECO:0000256" key="4">
    <source>
        <dbReference type="ARBA" id="ARBA00022989"/>
    </source>
</evidence>
<evidence type="ECO:0000256" key="6">
    <source>
        <dbReference type="SAM" id="Phobius"/>
    </source>
</evidence>
<reference evidence="8 9" key="1">
    <citation type="submission" date="2023-07" db="EMBL/GenBank/DDBJ databases">
        <title>Comparative genomics of wheat-associated soil bacteria to identify genetic determinants of phenazine resistance.</title>
        <authorList>
            <person name="Mouncey N."/>
        </authorList>
    </citation>
    <scope>NUCLEOTIDE SEQUENCE [LARGE SCALE GENOMIC DNA]</scope>
    <source>
        <strain evidence="8 9">W2I7</strain>
    </source>
</reference>
<dbReference type="RefSeq" id="WP_307362350.1">
    <property type="nucleotide sequence ID" value="NZ_JAUSXK010000001.1"/>
</dbReference>
<keyword evidence="5 6" id="KW-0472">Membrane</keyword>
<feature type="transmembrane region" description="Helical" evidence="6">
    <location>
        <begin position="167"/>
        <end position="182"/>
    </location>
</feature>
<dbReference type="Proteomes" id="UP001239085">
    <property type="component" value="Unassembled WGS sequence"/>
</dbReference>
<sequence length="693" mass="75725">MSNAEAPTKSPAILGLARRIPATLIFVAVILIVGVAGQGLWRPLAGTPLFDAVAYGLPALEQGRWWTPITGTFFVIQPWVYIPTILGFWGMAYLEHRRGWRVALLYYWFGQLFAILGSALLLAGGRALPWPWAQQLAQTLDVGASGGTMACIAAAIGLFAAPWRQRAWFVVLGFAAISLLYLGSLADLEHALAILLVLSVDRSLRVQRTTVHEQRMLAVSIVVALGVIQLIVMLVPTNGPFGETDLWLETALPDVLFDTAVILLIAMGLWRGRRWAWIIAIILAAINILIGAFAILARVLLLLVDDGSVQSMQGDLDVTVSAGFLWFAYLIFLIVTRAAFRVWRRARSLGGAPVSVDEVKQIIRQDGGGTLSWMTTWDNMEYLRTSSGGIVPFQLRSGAAIALADPLGPPEGHADSVREFIAAAEEHAVTPCFFSASERTREQLPEGWQALTVADDTIIDLAGLTFQGKAWARVRQSFSRAEREEMTFRLTTLAEVSWGTRQQLRAISESWVGDKGLPEMRFTLGTLHEAEDPEVRLALAISPEGDVDGLLSWLPVYGAGGRITGWTLDLMRRRDGGFGAVMEFLIGSSAKAFSEEGAEILSLSGAPLAHESPVDEGAIASLLSRMGGMLEPVYGFRSLHQFKKKFNPRYEPIYLLYRDEGDLARIGSGLTRAFLPDATLRQLTAAGVDLIRS</sequence>
<evidence type="ECO:0000313" key="8">
    <source>
        <dbReference type="EMBL" id="MDQ0644530.1"/>
    </source>
</evidence>
<feature type="transmembrane region" description="Helical" evidence="6">
    <location>
        <begin position="216"/>
        <end position="235"/>
    </location>
</feature>
<dbReference type="EMBL" id="JAUSXK010000001">
    <property type="protein sequence ID" value="MDQ0644530.1"/>
    <property type="molecule type" value="Genomic_DNA"/>
</dbReference>
<feature type="transmembrane region" description="Helical" evidence="6">
    <location>
        <begin position="323"/>
        <end position="340"/>
    </location>
</feature>
<organism evidence="8 9">
    <name type="scientific">Microbacterium murale</name>
    <dbReference type="NCBI Taxonomy" id="1081040"/>
    <lineage>
        <taxon>Bacteria</taxon>
        <taxon>Bacillati</taxon>
        <taxon>Actinomycetota</taxon>
        <taxon>Actinomycetes</taxon>
        <taxon>Micrococcales</taxon>
        <taxon>Microbacteriaceae</taxon>
        <taxon>Microbacterium</taxon>
    </lineage>
</organism>
<gene>
    <name evidence="8" type="ORF">QFZ46_002690</name>
</gene>
<dbReference type="InterPro" id="IPR024320">
    <property type="entry name" value="LPG_synthase_C"/>
</dbReference>
<evidence type="ECO:0000256" key="3">
    <source>
        <dbReference type="ARBA" id="ARBA00022692"/>
    </source>
</evidence>
<feature type="transmembrane region" description="Helical" evidence="6">
    <location>
        <begin position="188"/>
        <end position="204"/>
    </location>
</feature>
<evidence type="ECO:0000256" key="2">
    <source>
        <dbReference type="ARBA" id="ARBA00022475"/>
    </source>
</evidence>
<dbReference type="Pfam" id="PF09924">
    <property type="entry name" value="LPG_synthase_C"/>
    <property type="match status" value="1"/>
</dbReference>
<evidence type="ECO:0000256" key="1">
    <source>
        <dbReference type="ARBA" id="ARBA00004651"/>
    </source>
</evidence>
<dbReference type="GO" id="GO:0050071">
    <property type="term" value="F:phosphatidylglycerol lysyltransferase activity"/>
    <property type="evidence" value="ECO:0007669"/>
    <property type="project" value="UniProtKB-EC"/>
</dbReference>
<feature type="domain" description="Phosphatidylglycerol lysyltransferase C-terminal" evidence="7">
    <location>
        <begin position="363"/>
        <end position="657"/>
    </location>
</feature>
<keyword evidence="8" id="KW-0808">Transferase</keyword>
<dbReference type="EC" id="2.3.2.3" evidence="8"/>
<dbReference type="SUPFAM" id="SSF144091">
    <property type="entry name" value="Rhomboid-like"/>
    <property type="match status" value="1"/>
</dbReference>
<feature type="transmembrane region" description="Helical" evidence="6">
    <location>
        <begin position="65"/>
        <end position="92"/>
    </location>
</feature>
<feature type="transmembrane region" description="Helical" evidence="6">
    <location>
        <begin position="255"/>
        <end position="270"/>
    </location>
</feature>
<protein>
    <submittedName>
        <fullName evidence="8">Phosphatidylglycerol lysyltransferase</fullName>
        <ecNumber evidence="8">2.3.2.3</ecNumber>
    </submittedName>
</protein>
<keyword evidence="8" id="KW-0012">Acyltransferase</keyword>
<feature type="transmembrane region" description="Helical" evidence="6">
    <location>
        <begin position="104"/>
        <end position="122"/>
    </location>
</feature>
<accession>A0ABU0PB10</accession>